<dbReference type="STRING" id="1408163.A0A0F4YFI9"/>
<dbReference type="PANTHER" id="PTHR30543:SF21">
    <property type="entry name" value="NAD(P)H-DEPENDENT FMN REDUCTASE LOT6"/>
    <property type="match status" value="1"/>
</dbReference>
<dbReference type="GO" id="GO:0016491">
    <property type="term" value="F:oxidoreductase activity"/>
    <property type="evidence" value="ECO:0007669"/>
    <property type="project" value="InterPro"/>
</dbReference>
<reference evidence="2 3" key="1">
    <citation type="submission" date="2015-04" db="EMBL/GenBank/DDBJ databases">
        <authorList>
            <person name="Heijne W.H."/>
            <person name="Fedorova N.D."/>
            <person name="Nierman W.C."/>
            <person name="Vollebregt A.W."/>
            <person name="Zhao Z."/>
            <person name="Wu L."/>
            <person name="Kumar M."/>
            <person name="Stam H."/>
            <person name="van den Berg M.A."/>
            <person name="Pel H.J."/>
        </authorList>
    </citation>
    <scope>NUCLEOTIDE SEQUENCE [LARGE SCALE GENOMIC DNA]</scope>
    <source>
        <strain evidence="2 3">CBS 393.64</strain>
    </source>
</reference>
<proteinExistence type="predicted"/>
<organism evidence="2 3">
    <name type="scientific">Rasamsonia emersonii (strain ATCC 16479 / CBS 393.64 / IMI 116815)</name>
    <dbReference type="NCBI Taxonomy" id="1408163"/>
    <lineage>
        <taxon>Eukaryota</taxon>
        <taxon>Fungi</taxon>
        <taxon>Dikarya</taxon>
        <taxon>Ascomycota</taxon>
        <taxon>Pezizomycotina</taxon>
        <taxon>Eurotiomycetes</taxon>
        <taxon>Eurotiomycetidae</taxon>
        <taxon>Eurotiales</taxon>
        <taxon>Trichocomaceae</taxon>
        <taxon>Rasamsonia</taxon>
    </lineage>
</organism>
<dbReference type="RefSeq" id="XP_013323629.1">
    <property type="nucleotide sequence ID" value="XM_013468175.1"/>
</dbReference>
<feature type="domain" description="NADPH-dependent FMN reductase-like" evidence="1">
    <location>
        <begin position="8"/>
        <end position="158"/>
    </location>
</feature>
<name>A0A0F4YFI9_RASE3</name>
<evidence type="ECO:0000313" key="2">
    <source>
        <dbReference type="EMBL" id="KKA17017.1"/>
    </source>
</evidence>
<dbReference type="Proteomes" id="UP000053958">
    <property type="component" value="Unassembled WGS sequence"/>
</dbReference>
<dbReference type="InterPro" id="IPR029039">
    <property type="entry name" value="Flavoprotein-like_sf"/>
</dbReference>
<dbReference type="SUPFAM" id="SSF52218">
    <property type="entry name" value="Flavoproteins"/>
    <property type="match status" value="1"/>
</dbReference>
<gene>
    <name evidence="2" type="ORF">T310_9360</name>
</gene>
<protein>
    <recommendedName>
        <fullName evidence="1">NADPH-dependent FMN reductase-like domain-containing protein</fullName>
    </recommendedName>
</protein>
<dbReference type="AlphaFoldDB" id="A0A0F4YFI9"/>
<evidence type="ECO:0000313" key="3">
    <source>
        <dbReference type="Proteomes" id="UP000053958"/>
    </source>
</evidence>
<dbReference type="GO" id="GO:0005829">
    <property type="term" value="C:cytosol"/>
    <property type="evidence" value="ECO:0007669"/>
    <property type="project" value="TreeGrafter"/>
</dbReference>
<dbReference type="OrthoDB" id="68575at2759"/>
<comment type="caution">
    <text evidence="2">The sequence shown here is derived from an EMBL/GenBank/DDBJ whole genome shotgun (WGS) entry which is preliminary data.</text>
</comment>
<evidence type="ECO:0000259" key="1">
    <source>
        <dbReference type="Pfam" id="PF03358"/>
    </source>
</evidence>
<dbReference type="InterPro" id="IPR005025">
    <property type="entry name" value="FMN_Rdtase-like_dom"/>
</dbReference>
<dbReference type="PANTHER" id="PTHR30543">
    <property type="entry name" value="CHROMATE REDUCTASE"/>
    <property type="match status" value="1"/>
</dbReference>
<dbReference type="GeneID" id="25321298"/>
<accession>A0A0F4YFI9</accession>
<sequence>MSATTVKKIAIIATSTRTPRVGPSVAAWVHDVLQQNKDKNNNDNNSTIELHQLSVADFNLPVFDEPVLPANVPSRASFTHEHSKRWSSAIAQHDGYVLVIPEYNYGVAGGTKNAIDYLYNEWIGKPVLVVSYGVQGGKGASRQLSEILEGMKLKVVPTRPNLAFKGGLGPDAFAAMNEGRLGEETKAEWEAGDAKEQVLRGFAELRELL</sequence>
<dbReference type="GO" id="GO:0010181">
    <property type="term" value="F:FMN binding"/>
    <property type="evidence" value="ECO:0007669"/>
    <property type="project" value="TreeGrafter"/>
</dbReference>
<dbReference type="Gene3D" id="3.40.50.360">
    <property type="match status" value="1"/>
</dbReference>
<dbReference type="Pfam" id="PF03358">
    <property type="entry name" value="FMN_red"/>
    <property type="match status" value="1"/>
</dbReference>
<dbReference type="InterPro" id="IPR050712">
    <property type="entry name" value="NAD(P)H-dep_reductase"/>
</dbReference>
<dbReference type="EMBL" id="LASV01000720">
    <property type="protein sequence ID" value="KKA17017.1"/>
    <property type="molecule type" value="Genomic_DNA"/>
</dbReference>
<keyword evidence="3" id="KW-1185">Reference proteome</keyword>